<reference evidence="4" key="1">
    <citation type="submission" date="2016-01" db="EMBL/GenBank/DDBJ databases">
        <title>Reference transcriptome for the parasite Schistocephalus solidus: insights into the molecular evolution of parasitism.</title>
        <authorList>
            <person name="Hebert F.O."/>
            <person name="Grambauer S."/>
            <person name="Barber I."/>
            <person name="Landry C.R."/>
            <person name="Aubin-Horth N."/>
        </authorList>
    </citation>
    <scope>NUCLEOTIDE SEQUENCE</scope>
</reference>
<evidence type="ECO:0000256" key="2">
    <source>
        <dbReference type="ARBA" id="ARBA00022737"/>
    </source>
</evidence>
<dbReference type="PANTHER" id="PTHR24412">
    <property type="entry name" value="KELCH PROTEIN"/>
    <property type="match status" value="1"/>
</dbReference>
<dbReference type="Pfam" id="PF01344">
    <property type="entry name" value="Kelch_1"/>
    <property type="match status" value="3"/>
</dbReference>
<dbReference type="SMART" id="SM00875">
    <property type="entry name" value="BACK"/>
    <property type="match status" value="1"/>
</dbReference>
<dbReference type="InterPro" id="IPR006652">
    <property type="entry name" value="Kelch_1"/>
</dbReference>
<dbReference type="InterPro" id="IPR015915">
    <property type="entry name" value="Kelch-typ_b-propeller"/>
</dbReference>
<dbReference type="CDD" id="cd18186">
    <property type="entry name" value="BTB_POZ_ZBTB_KLHL-like"/>
    <property type="match status" value="1"/>
</dbReference>
<dbReference type="AlphaFoldDB" id="A0A0X3P851"/>
<dbReference type="Pfam" id="PF07707">
    <property type="entry name" value="BACK"/>
    <property type="match status" value="1"/>
</dbReference>
<dbReference type="EMBL" id="GEEE01015685">
    <property type="protein sequence ID" value="JAP47540.1"/>
    <property type="molecule type" value="Transcribed_RNA"/>
</dbReference>
<gene>
    <name evidence="4" type="ORF">TR101383</name>
</gene>
<evidence type="ECO:0000313" key="4">
    <source>
        <dbReference type="EMBL" id="JAP47540.1"/>
    </source>
</evidence>
<dbReference type="Gene3D" id="2.120.10.80">
    <property type="entry name" value="Kelch-type beta propeller"/>
    <property type="match status" value="2"/>
</dbReference>
<dbReference type="Pfam" id="PF00651">
    <property type="entry name" value="BTB"/>
    <property type="match status" value="1"/>
</dbReference>
<dbReference type="InterPro" id="IPR011333">
    <property type="entry name" value="SKP1/BTB/POZ_sf"/>
</dbReference>
<dbReference type="InterPro" id="IPR000210">
    <property type="entry name" value="BTB/POZ_dom"/>
</dbReference>
<name>A0A0X3P851_SCHSO</name>
<dbReference type="Gene3D" id="3.30.710.10">
    <property type="entry name" value="Potassium Channel Kv1.1, Chain A"/>
    <property type="match status" value="1"/>
</dbReference>
<feature type="domain" description="BTB" evidence="3">
    <location>
        <begin position="36"/>
        <end position="99"/>
    </location>
</feature>
<protein>
    <recommendedName>
        <fullName evidence="3">BTB domain-containing protein</fullName>
    </recommendedName>
</protein>
<dbReference type="SMART" id="SM00612">
    <property type="entry name" value="Kelch"/>
    <property type="match status" value="3"/>
</dbReference>
<dbReference type="Gene3D" id="1.25.40.420">
    <property type="match status" value="1"/>
</dbReference>
<proteinExistence type="predicted"/>
<dbReference type="PIRSF" id="PIRSF037037">
    <property type="entry name" value="Kelch-like_protein_gigaxonin"/>
    <property type="match status" value="1"/>
</dbReference>
<evidence type="ECO:0000256" key="1">
    <source>
        <dbReference type="ARBA" id="ARBA00022441"/>
    </source>
</evidence>
<keyword evidence="2" id="KW-0677">Repeat</keyword>
<dbReference type="SMART" id="SM00225">
    <property type="entry name" value="BTB"/>
    <property type="match status" value="1"/>
</dbReference>
<dbReference type="SUPFAM" id="SSF54695">
    <property type="entry name" value="POZ domain"/>
    <property type="match status" value="1"/>
</dbReference>
<keyword evidence="1" id="KW-0880">Kelch repeat</keyword>
<evidence type="ECO:0000259" key="3">
    <source>
        <dbReference type="PROSITE" id="PS50097"/>
    </source>
</evidence>
<dbReference type="PROSITE" id="PS50097">
    <property type="entry name" value="BTB"/>
    <property type="match status" value="1"/>
</dbReference>
<organism evidence="4">
    <name type="scientific">Schistocephalus solidus</name>
    <name type="common">Tapeworm</name>
    <dbReference type="NCBI Taxonomy" id="70667"/>
    <lineage>
        <taxon>Eukaryota</taxon>
        <taxon>Metazoa</taxon>
        <taxon>Spiralia</taxon>
        <taxon>Lophotrochozoa</taxon>
        <taxon>Platyhelminthes</taxon>
        <taxon>Cestoda</taxon>
        <taxon>Eucestoda</taxon>
        <taxon>Diphyllobothriidea</taxon>
        <taxon>Diphyllobothriidae</taxon>
        <taxon>Schistocephalus</taxon>
    </lineage>
</organism>
<dbReference type="InterPro" id="IPR011705">
    <property type="entry name" value="BACK"/>
</dbReference>
<dbReference type="SUPFAM" id="SSF117281">
    <property type="entry name" value="Kelch motif"/>
    <property type="match status" value="1"/>
</dbReference>
<accession>A0A0X3P851</accession>
<dbReference type="PANTHER" id="PTHR24412:SF489">
    <property type="entry name" value="RING FINGER DOMAIN AND KELCH REPEAT-CONTAINING PROTEIN DDB_G0271372"/>
    <property type="match status" value="1"/>
</dbReference>
<sequence length="609" mass="69008">MVTPAEPLEVQQFEDEFPLARSCPKLDELRIAHEFTDLTIQLKEEKFLHVHRLILASRVPSLRAAMMQSVSVLKWPTVSIESASSLIDYLYTGRIEISSDNAMQMILLSKQLSLPWVEDWAVSFLSVRLQNDNLSESWNFATAVNCEGLRDACVHHMKIFFEASVASAFFSELPADVLLSILRDDDLQVDSEEKVFEAIKRWVRPTGTVDEHRIIHAPEMLREVRWSQTKHRFRRRLIEGDDIIVSSAECMQCVGLADHWIGFSILRTQESCPFNTNNRPASLATSVFVFGKSALEDRCLIYQYDLEENSCEELTTVEGLEGATFVSFGESIVVIGGKASGQNWTSGRVDEYRTRERRWRRLPDLQTARADHAVVVVTVGVDAEDALVFVCGGFYRSKNDESDVPLRSCEAFDLRHNRWYRLPQLLEKRDATAATTLSDGRIFVFGGWNGKSCLASVESCHLQADWSQTIETSTTEDFWRPLASMRVPRYFHAAVAFKGKIIVAGGNTADGDDNHNRQRIVEVFSPPDAERPLGEWTRVVDLHRICWPGALLVYKDRVYAMGDKEVYSNMIEEFIPGDPPAATEDLSSWSWTELEPLSDLSTFYGAVVI</sequence>
<dbReference type="InterPro" id="IPR017096">
    <property type="entry name" value="BTB-kelch_protein"/>
</dbReference>